<evidence type="ECO:0000313" key="22">
    <source>
        <dbReference type="Proteomes" id="UP000439591"/>
    </source>
</evidence>
<protein>
    <submittedName>
        <fullName evidence="20">Ferrichrome outer membrane transporter/phage receptor</fullName>
    </submittedName>
</protein>
<dbReference type="InterPro" id="IPR036942">
    <property type="entry name" value="Beta-barrel_TonB_sf"/>
</dbReference>
<dbReference type="InterPro" id="IPR037066">
    <property type="entry name" value="Plug_dom_sf"/>
</dbReference>
<feature type="domain" description="TonB-dependent receptor plug" evidence="18">
    <location>
        <begin position="62"/>
        <end position="158"/>
    </location>
</feature>
<dbReference type="Gene3D" id="2.40.170.20">
    <property type="entry name" value="TonB-dependent receptor, beta-barrel domain"/>
    <property type="match status" value="1"/>
</dbReference>
<dbReference type="Proteomes" id="UP000439591">
    <property type="component" value="Unassembled WGS sequence"/>
</dbReference>
<keyword evidence="8" id="KW-0408">Iron</keyword>
<evidence type="ECO:0000256" key="10">
    <source>
        <dbReference type="ARBA" id="ARBA00023077"/>
    </source>
</evidence>
<comment type="subcellular location">
    <subcellularLocation>
        <location evidence="1 14">Cell outer membrane</location>
        <topology evidence="1 14">Multi-pass membrane protein</topology>
    </subcellularLocation>
</comment>
<dbReference type="RefSeq" id="WP_159268634.1">
    <property type="nucleotide sequence ID" value="NZ_CACSIK010000001.1"/>
</dbReference>
<evidence type="ECO:0000313" key="20">
    <source>
        <dbReference type="EMBL" id="CAA0098091.1"/>
    </source>
</evidence>
<evidence type="ECO:0000256" key="3">
    <source>
        <dbReference type="ARBA" id="ARBA00022448"/>
    </source>
</evidence>
<dbReference type="EMBL" id="CACSIK010000001">
    <property type="protein sequence ID" value="CAA0090599.1"/>
    <property type="molecule type" value="Genomic_DNA"/>
</dbReference>
<evidence type="ECO:0000256" key="5">
    <source>
        <dbReference type="ARBA" id="ARBA00022496"/>
    </source>
</evidence>
<organism evidence="20 22">
    <name type="scientific">Zhongshania aliphaticivorans</name>
    <dbReference type="NCBI Taxonomy" id="1470434"/>
    <lineage>
        <taxon>Bacteria</taxon>
        <taxon>Pseudomonadati</taxon>
        <taxon>Pseudomonadota</taxon>
        <taxon>Gammaproteobacteria</taxon>
        <taxon>Cellvibrionales</taxon>
        <taxon>Spongiibacteraceae</taxon>
        <taxon>Zhongshania</taxon>
    </lineage>
</organism>
<evidence type="ECO:0000256" key="12">
    <source>
        <dbReference type="ARBA" id="ARBA00023170"/>
    </source>
</evidence>
<sequence>MTISLKPILITPCLFFSLTVSATEQSQSDSKPRVEELTVFGQEQGNYTSASVSNLSNNGIALSDTPISIQTVPKAVLEDQDANSLQDALRNVSGVQPAFTMGGAYERLTIRGFTNNLASYKNGVIQPVLHFYRANTERVEVLKGPAALELGMSDPGGAINVVTHKPTETPYLSLSQSVGSLDEYSTTVNANTPLGSKDVLFHVDASWRHYGGFRDITDTEEYMIAPSLLFKLSDSTQLRINMELAQGEYIYDQGLHAWEDGIIDLPRERSYGQDDAFQDFDNQALELVIDHVFSEDWSLQAGASFSNSETYFRSIYATGNPSPGNTVVRRSAWFGPESVDSQSFWTQLNGRFNTASIQHNITLGLQAFAYDFDGKASITFIEEIDILTYRSGDSSINVSEYNGYPQVDAITQQDDQTQGVFIQDQMYLSERLIALLGLRYDSASRELDTSYFSPVEHSQRDDDKTTGRAGLIYKFDNGFSPYISYATSFGPGFNYLPSALYDPEEAEQIEAGFKATLFNNKAQLNLSIFELTKTNIPTADPNIPNRTIAIGEAQSRGLELDVIGEFNDNLSVMGNLALTKTEITKDFSGNEGNELPNAPATQASLWLRYTLGSVALGGGPVFVSERFGTADNSYEDDAYTRWDLFAAYDFELGNVPATARLVLNNITDERYYTLRSRWSNMPSEPFNAVASVSLSF</sequence>
<evidence type="ECO:0000256" key="8">
    <source>
        <dbReference type="ARBA" id="ARBA00023004"/>
    </source>
</evidence>
<keyword evidence="6 14" id="KW-0812">Transmembrane</keyword>
<accession>A0A5S9P3Y1</accession>
<keyword evidence="4 14" id="KW-1134">Transmembrane beta strand</keyword>
<keyword evidence="7 16" id="KW-0732">Signal</keyword>
<dbReference type="PROSITE" id="PS52016">
    <property type="entry name" value="TONB_DEPENDENT_REC_3"/>
    <property type="match status" value="1"/>
</dbReference>
<dbReference type="Proteomes" id="UP000435877">
    <property type="component" value="Unassembled WGS sequence"/>
</dbReference>
<comment type="similarity">
    <text evidence="2 14 15">Belongs to the TonB-dependent receptor family.</text>
</comment>
<keyword evidence="12 20" id="KW-0675">Receptor</keyword>
<dbReference type="CDD" id="cd01347">
    <property type="entry name" value="ligand_gated_channel"/>
    <property type="match status" value="1"/>
</dbReference>
<dbReference type="PANTHER" id="PTHR32552">
    <property type="entry name" value="FERRICHROME IRON RECEPTOR-RELATED"/>
    <property type="match status" value="1"/>
</dbReference>
<reference evidence="21 22" key="1">
    <citation type="submission" date="2019-11" db="EMBL/GenBank/DDBJ databases">
        <authorList>
            <person name="Holert J."/>
        </authorList>
    </citation>
    <scope>NUCLEOTIDE SEQUENCE [LARGE SCALE GENOMIC DNA]</scope>
    <source>
        <strain evidence="20">BC3_2A</strain>
        <strain evidence="19">SB11_1A</strain>
    </source>
</reference>
<evidence type="ECO:0000256" key="1">
    <source>
        <dbReference type="ARBA" id="ARBA00004571"/>
    </source>
</evidence>
<dbReference type="SUPFAM" id="SSF56935">
    <property type="entry name" value="Porins"/>
    <property type="match status" value="1"/>
</dbReference>
<evidence type="ECO:0000256" key="13">
    <source>
        <dbReference type="ARBA" id="ARBA00023237"/>
    </source>
</evidence>
<keyword evidence="13 14" id="KW-0998">Cell outer membrane</keyword>
<keyword evidence="11 14" id="KW-0472">Membrane</keyword>
<dbReference type="InterPro" id="IPR039426">
    <property type="entry name" value="TonB-dep_rcpt-like"/>
</dbReference>
<name>A0A5S9P3Y1_9GAMM</name>
<evidence type="ECO:0000256" key="9">
    <source>
        <dbReference type="ARBA" id="ARBA00023065"/>
    </source>
</evidence>
<feature type="domain" description="TonB-dependent receptor-like beta-barrel" evidence="17">
    <location>
        <begin position="263"/>
        <end position="666"/>
    </location>
</feature>
<evidence type="ECO:0000256" key="4">
    <source>
        <dbReference type="ARBA" id="ARBA00022452"/>
    </source>
</evidence>
<keyword evidence="5" id="KW-0410">Iron transport</keyword>
<gene>
    <name evidence="20" type="primary">fhuA</name>
    <name evidence="19" type="ORF">IHBHHGIJ_02041</name>
    <name evidence="20" type="ORF">KFEGEMFD_01643</name>
</gene>
<dbReference type="InterPro" id="IPR010105">
    <property type="entry name" value="TonB_sidphr_rcpt"/>
</dbReference>
<proteinExistence type="inferred from homology"/>
<evidence type="ECO:0000256" key="14">
    <source>
        <dbReference type="PROSITE-ProRule" id="PRU01360"/>
    </source>
</evidence>
<dbReference type="EMBL" id="CACSIM010000002">
    <property type="protein sequence ID" value="CAA0098091.1"/>
    <property type="molecule type" value="Genomic_DNA"/>
</dbReference>
<dbReference type="Gene3D" id="2.170.130.10">
    <property type="entry name" value="TonB-dependent receptor, plug domain"/>
    <property type="match status" value="1"/>
</dbReference>
<evidence type="ECO:0000259" key="18">
    <source>
        <dbReference type="Pfam" id="PF07715"/>
    </source>
</evidence>
<keyword evidence="21" id="KW-1185">Reference proteome</keyword>
<dbReference type="GO" id="GO:0015344">
    <property type="term" value="F:siderophore uptake transmembrane transporter activity"/>
    <property type="evidence" value="ECO:0007669"/>
    <property type="project" value="TreeGrafter"/>
</dbReference>
<dbReference type="GO" id="GO:0038023">
    <property type="term" value="F:signaling receptor activity"/>
    <property type="evidence" value="ECO:0007669"/>
    <property type="project" value="InterPro"/>
</dbReference>
<feature type="signal peptide" evidence="16">
    <location>
        <begin position="1"/>
        <end position="22"/>
    </location>
</feature>
<evidence type="ECO:0000256" key="7">
    <source>
        <dbReference type="ARBA" id="ARBA00022729"/>
    </source>
</evidence>
<dbReference type="InterPro" id="IPR012910">
    <property type="entry name" value="Plug_dom"/>
</dbReference>
<dbReference type="Pfam" id="PF07715">
    <property type="entry name" value="Plug"/>
    <property type="match status" value="1"/>
</dbReference>
<dbReference type="GO" id="GO:0015891">
    <property type="term" value="P:siderophore transport"/>
    <property type="evidence" value="ECO:0007669"/>
    <property type="project" value="InterPro"/>
</dbReference>
<keyword evidence="10 15" id="KW-0798">TonB box</keyword>
<evidence type="ECO:0000259" key="17">
    <source>
        <dbReference type="Pfam" id="PF00593"/>
    </source>
</evidence>
<dbReference type="NCBIfam" id="TIGR01783">
    <property type="entry name" value="TonB-siderophor"/>
    <property type="match status" value="1"/>
</dbReference>
<keyword evidence="3 14" id="KW-0813">Transport</keyword>
<dbReference type="GO" id="GO:0009279">
    <property type="term" value="C:cell outer membrane"/>
    <property type="evidence" value="ECO:0007669"/>
    <property type="project" value="UniProtKB-SubCell"/>
</dbReference>
<dbReference type="PANTHER" id="PTHR32552:SF68">
    <property type="entry name" value="FERRICHROME OUTER MEMBRANE TRANSPORTER_PHAGE RECEPTOR"/>
    <property type="match status" value="1"/>
</dbReference>
<evidence type="ECO:0000313" key="19">
    <source>
        <dbReference type="EMBL" id="CAA0090599.1"/>
    </source>
</evidence>
<evidence type="ECO:0000256" key="16">
    <source>
        <dbReference type="SAM" id="SignalP"/>
    </source>
</evidence>
<keyword evidence="9" id="KW-0406">Ion transport</keyword>
<dbReference type="Pfam" id="PF00593">
    <property type="entry name" value="TonB_dep_Rec_b-barrel"/>
    <property type="match status" value="1"/>
</dbReference>
<evidence type="ECO:0000313" key="21">
    <source>
        <dbReference type="Proteomes" id="UP000435877"/>
    </source>
</evidence>
<feature type="chain" id="PRO_5044097853" evidence="16">
    <location>
        <begin position="23"/>
        <end position="696"/>
    </location>
</feature>
<dbReference type="OrthoDB" id="127311at2"/>
<evidence type="ECO:0000256" key="6">
    <source>
        <dbReference type="ARBA" id="ARBA00022692"/>
    </source>
</evidence>
<evidence type="ECO:0000256" key="15">
    <source>
        <dbReference type="RuleBase" id="RU003357"/>
    </source>
</evidence>
<evidence type="ECO:0000256" key="2">
    <source>
        <dbReference type="ARBA" id="ARBA00009810"/>
    </source>
</evidence>
<dbReference type="InterPro" id="IPR000531">
    <property type="entry name" value="Beta-barrel_TonB"/>
</dbReference>
<evidence type="ECO:0000256" key="11">
    <source>
        <dbReference type="ARBA" id="ARBA00023136"/>
    </source>
</evidence>
<dbReference type="AlphaFoldDB" id="A0A5S9P3Y1"/>